<dbReference type="NCBIfam" id="NF003740">
    <property type="entry name" value="PRK05337.1"/>
    <property type="match status" value="1"/>
</dbReference>
<dbReference type="Gene3D" id="3.20.20.300">
    <property type="entry name" value="Glycoside hydrolase, family 3, N-terminal domain"/>
    <property type="match status" value="1"/>
</dbReference>
<dbReference type="PANTHER" id="PTHR30480">
    <property type="entry name" value="BETA-HEXOSAMINIDASE-RELATED"/>
    <property type="match status" value="1"/>
</dbReference>
<comment type="caution">
    <text evidence="5">The sequence shown here is derived from an EMBL/GenBank/DDBJ whole genome shotgun (WGS) entry which is preliminary data.</text>
</comment>
<dbReference type="InterPro" id="IPR017853">
    <property type="entry name" value="GH"/>
</dbReference>
<keyword evidence="3" id="KW-0326">Glycosidase</keyword>
<dbReference type="OrthoDB" id="9805821at2"/>
<dbReference type="GO" id="GO:0004553">
    <property type="term" value="F:hydrolase activity, hydrolyzing O-glycosyl compounds"/>
    <property type="evidence" value="ECO:0007669"/>
    <property type="project" value="InterPro"/>
</dbReference>
<dbReference type="Pfam" id="PF00933">
    <property type="entry name" value="Glyco_hydro_3"/>
    <property type="match status" value="1"/>
</dbReference>
<keyword evidence="2" id="KW-0378">Hydrolase</keyword>
<organism evidence="5 6">
    <name type="scientific">Marinitoga hydrogenitolerans (strain DSM 16785 / JCM 12826 / AT1271)</name>
    <dbReference type="NCBI Taxonomy" id="1122195"/>
    <lineage>
        <taxon>Bacteria</taxon>
        <taxon>Thermotogati</taxon>
        <taxon>Thermotogota</taxon>
        <taxon>Thermotogae</taxon>
        <taxon>Petrotogales</taxon>
        <taxon>Petrotogaceae</taxon>
        <taxon>Marinitoga</taxon>
    </lineage>
</organism>
<evidence type="ECO:0000256" key="1">
    <source>
        <dbReference type="ARBA" id="ARBA00005336"/>
    </source>
</evidence>
<name>A0A1M4WHN2_MARH1</name>
<keyword evidence="6" id="KW-1185">Reference proteome</keyword>
<dbReference type="EMBL" id="FQUI01000016">
    <property type="protein sequence ID" value="SHE80482.1"/>
    <property type="molecule type" value="Genomic_DNA"/>
</dbReference>
<comment type="similarity">
    <text evidence="1">Belongs to the glycosyl hydrolase 3 family.</text>
</comment>
<reference evidence="5" key="1">
    <citation type="submission" date="2016-11" db="EMBL/GenBank/DDBJ databases">
        <authorList>
            <person name="Varghese N."/>
            <person name="Submissions S."/>
        </authorList>
    </citation>
    <scope>NUCLEOTIDE SEQUENCE [LARGE SCALE GENOMIC DNA]</scope>
    <source>
        <strain evidence="5">DSM 16785</strain>
    </source>
</reference>
<evidence type="ECO:0000259" key="4">
    <source>
        <dbReference type="Pfam" id="PF00933"/>
    </source>
</evidence>
<evidence type="ECO:0000313" key="5">
    <source>
        <dbReference type="EMBL" id="SHE80482.1"/>
    </source>
</evidence>
<accession>A0A1M4WHN2</accession>
<protein>
    <submittedName>
        <fullName evidence="5">Beta-N-acetylhexosaminidase</fullName>
    </submittedName>
</protein>
<dbReference type="GO" id="GO:0009254">
    <property type="term" value="P:peptidoglycan turnover"/>
    <property type="evidence" value="ECO:0007669"/>
    <property type="project" value="TreeGrafter"/>
</dbReference>
<dbReference type="PANTHER" id="PTHR30480:SF16">
    <property type="entry name" value="GLYCOSIDE HYDROLASE FAMILY 3 DOMAIN PROTEIN"/>
    <property type="match status" value="1"/>
</dbReference>
<dbReference type="InterPro" id="IPR001764">
    <property type="entry name" value="Glyco_hydro_3_N"/>
</dbReference>
<evidence type="ECO:0000313" key="6">
    <source>
        <dbReference type="Proteomes" id="UP000184334"/>
    </source>
</evidence>
<gene>
    <name evidence="5" type="ORF">SAMN02745164_01172</name>
</gene>
<dbReference type="GO" id="GO:0005975">
    <property type="term" value="P:carbohydrate metabolic process"/>
    <property type="evidence" value="ECO:0007669"/>
    <property type="project" value="InterPro"/>
</dbReference>
<dbReference type="AlphaFoldDB" id="A0A1M4WHN2"/>
<sequence>MNNSFKLILMGVITITQFINNMSLKEKIGELFLFGFDGTEYNNKIQELIDYGANNFILFSRNVKNKKQVKKLIKDIKAHTKEIPPFIAIDQEGGMVARIRDIFVPPNMMVLGALNNPDLTYKVGYFSGKSLKELGINMNFSPVLDVNSNPYNPIIGVRSFWNDEKIVAQNGIDYFRGLLNGGVIPVGKHFPGHGDTEVDSHKNLPIINKSKEQYEKEDIYPFKEAIKHGIPAIMTAHILLPFWDNKPATLSKKIISYLRNDLNFKGVIISDDLLMGAVAKEKDVCEVVKESLLAGVNMFIIWKDIDIQKKAIDYIMNEVKKGNISEEIIDNSLEKIISLKLKYANMEFKDPNLSEEELENKISKGIAVYKGNFRIEKNKKYLIFFPTSLNYTRVQERAYLNEYISKYFDKNNIEYKIKKYNISSSPYRYKNYIKKTKEYDGIIFFTIDVVINKYVSQLADLVIEQNKNNLIVAIQSPYDYLFLKNKNNVSSYIMTYDWNEYFAKSLFEYLYNNKKILFGNSILK</sequence>
<evidence type="ECO:0000256" key="3">
    <source>
        <dbReference type="ARBA" id="ARBA00023295"/>
    </source>
</evidence>
<evidence type="ECO:0000256" key="2">
    <source>
        <dbReference type="ARBA" id="ARBA00022801"/>
    </source>
</evidence>
<dbReference type="InterPro" id="IPR050226">
    <property type="entry name" value="NagZ_Beta-hexosaminidase"/>
</dbReference>
<dbReference type="Proteomes" id="UP000184334">
    <property type="component" value="Unassembled WGS sequence"/>
</dbReference>
<feature type="domain" description="Glycoside hydrolase family 3 N-terminal" evidence="4">
    <location>
        <begin position="24"/>
        <end position="339"/>
    </location>
</feature>
<dbReference type="STRING" id="1122195.SAMN02745164_01172"/>
<dbReference type="SUPFAM" id="SSF51445">
    <property type="entry name" value="(Trans)glycosidases"/>
    <property type="match status" value="1"/>
</dbReference>
<dbReference type="RefSeq" id="WP_159429500.1">
    <property type="nucleotide sequence ID" value="NZ_FQUI01000016.1"/>
</dbReference>
<dbReference type="InterPro" id="IPR036962">
    <property type="entry name" value="Glyco_hydro_3_N_sf"/>
</dbReference>
<proteinExistence type="inferred from homology"/>